<accession>A0A1I1I2P0</accession>
<feature type="transmembrane region" description="Helical" evidence="1">
    <location>
        <begin position="77"/>
        <end position="99"/>
    </location>
</feature>
<dbReference type="OrthoDB" id="5732800at2"/>
<proteinExistence type="predicted"/>
<dbReference type="STRING" id="1122252.SAMN05660443_2027"/>
<organism evidence="2 3">
    <name type="scientific">Marinospirillum celere</name>
    <dbReference type="NCBI Taxonomy" id="1122252"/>
    <lineage>
        <taxon>Bacteria</taxon>
        <taxon>Pseudomonadati</taxon>
        <taxon>Pseudomonadota</taxon>
        <taxon>Gammaproteobacteria</taxon>
        <taxon>Oceanospirillales</taxon>
        <taxon>Oceanospirillaceae</taxon>
        <taxon>Marinospirillum</taxon>
    </lineage>
</organism>
<evidence type="ECO:0000256" key="1">
    <source>
        <dbReference type="SAM" id="Phobius"/>
    </source>
</evidence>
<protein>
    <submittedName>
        <fullName evidence="2">Uncharacterized protein</fullName>
    </submittedName>
</protein>
<dbReference type="AlphaFoldDB" id="A0A1I1I2P0"/>
<name>A0A1I1I2P0_9GAMM</name>
<evidence type="ECO:0000313" key="2">
    <source>
        <dbReference type="EMBL" id="SFC27490.1"/>
    </source>
</evidence>
<gene>
    <name evidence="2" type="ORF">SAMN05660443_2027</name>
</gene>
<evidence type="ECO:0000313" key="3">
    <source>
        <dbReference type="Proteomes" id="UP000199058"/>
    </source>
</evidence>
<keyword evidence="1" id="KW-0812">Transmembrane</keyword>
<keyword evidence="1" id="KW-1133">Transmembrane helix</keyword>
<dbReference type="EMBL" id="FOLH01000004">
    <property type="protein sequence ID" value="SFC27490.1"/>
    <property type="molecule type" value="Genomic_DNA"/>
</dbReference>
<keyword evidence="1" id="KW-0472">Membrane</keyword>
<keyword evidence="3" id="KW-1185">Reference proteome</keyword>
<dbReference type="RefSeq" id="WP_091962918.1">
    <property type="nucleotide sequence ID" value="NZ_FOLH01000004.1"/>
</dbReference>
<dbReference type="Proteomes" id="UP000199058">
    <property type="component" value="Unassembled WGS sequence"/>
</dbReference>
<reference evidence="2 3" key="1">
    <citation type="submission" date="2016-10" db="EMBL/GenBank/DDBJ databases">
        <authorList>
            <person name="de Groot N.N."/>
        </authorList>
    </citation>
    <scope>NUCLEOTIDE SEQUENCE [LARGE SCALE GENOMIC DNA]</scope>
    <source>
        <strain evidence="2 3">DSM 18438</strain>
    </source>
</reference>
<sequence length="209" mass="23362">MKCIDAQRQLEHLDLQQQPGALLAEHLENCNECLSFHQDHQLQLHLQSFRVIGPDPDFINKALNAACQEPSIQPRKWTWPASMAASFVLVALLLTGWLVSNEPTNPLPATPLQVDSSQPEGQSTQQVRILIISDQDYSDAEISLALAGNLQLEGYANQRELTWRTQLKAGQNLLTLPIQVLEQGGELQVSSRFGDQKHQVIVNLEDIRS</sequence>